<gene>
    <name evidence="8" type="ORF">GTA08_BOTSDO05658</name>
</gene>
<dbReference type="GO" id="GO:0031499">
    <property type="term" value="C:TRAMP complex"/>
    <property type="evidence" value="ECO:0007669"/>
    <property type="project" value="TreeGrafter"/>
</dbReference>
<feature type="compositionally biased region" description="Acidic residues" evidence="5">
    <location>
        <begin position="147"/>
        <end position="164"/>
    </location>
</feature>
<dbReference type="Pfam" id="PF03828">
    <property type="entry name" value="PAP_assoc"/>
    <property type="match status" value="1"/>
</dbReference>
<feature type="region of interest" description="Disordered" evidence="5">
    <location>
        <begin position="633"/>
        <end position="654"/>
    </location>
</feature>
<comment type="similarity">
    <text evidence="1">Belongs to the DNA polymerase type-B-like family.</text>
</comment>
<feature type="compositionally biased region" description="Acidic residues" evidence="5">
    <location>
        <begin position="244"/>
        <end position="259"/>
    </location>
</feature>
<accession>A0A8H4N158</accession>
<dbReference type="CDD" id="cd05402">
    <property type="entry name" value="NT_PAP_TUTase"/>
    <property type="match status" value="1"/>
</dbReference>
<feature type="region of interest" description="Disordered" evidence="5">
    <location>
        <begin position="1"/>
        <end position="363"/>
    </location>
</feature>
<feature type="compositionally biased region" description="Basic and acidic residues" evidence="5">
    <location>
        <begin position="203"/>
        <end position="214"/>
    </location>
</feature>
<feature type="compositionally biased region" description="Low complexity" evidence="5">
    <location>
        <begin position="260"/>
        <end position="269"/>
    </location>
</feature>
<dbReference type="EMBL" id="WWBZ02000033">
    <property type="protein sequence ID" value="KAF4306969.1"/>
    <property type="molecule type" value="Genomic_DNA"/>
</dbReference>
<evidence type="ECO:0000256" key="5">
    <source>
        <dbReference type="SAM" id="MobiDB-lite"/>
    </source>
</evidence>
<sequence>MSTYRPSYGNSRDSRDHRGGGRRSPPRWSPPSNMYQFGGGDSYRPGDRSDRPAPRNGDRRDDFTFRAGDQDLRFPPADAHRPSRDRNRRPQARDRRPRQHNHPARGPWRPPAPHERAILRSSREKTPEQLEGMAEGKVKFISLSDVSDSEAEMELESSDEDASDDAEHPPAKKAKSANDGADDGDARPKWSNPDPYTALPPPDETHGKKRDFVRLIRKAKVSAEQDAASSNAIAKNEDFISLNFDDDEDQQNGDDDADSASDAGAQSGSRSFSHLDYLHPDRKTVSSEDAMEKPLTAASMGPPPGLPGLPARPPPTNSLDVWPPPPLQPPIGPKGTKRARQDDDDELESLPPPLPKGKKRKREVIDGRIVEDWHTRPDSSPTPWCTTDHSATQPMGYWLHKEIADFYEFVRPHGFENEIREDLVRRIDRVMQKTFPGSQLHCFGSFAAGLYLPTADMDLVHLSKHFLASGQGGVSKKTLYKVSSVLEKEGVSQPGASEVVASARVPIVKLIDRKTGLRVDISFENTTGIVANTTFQQWKEMYPAMPVIATLVKQFLAMRGLNEVFTGGLGGFSVICLVVSLLHNWPAHQSKNLEPQQHYGDVLLNFFDLYGNKFNINTTRISLNPHGLVPKGARDLNGKPTRPDRLSIIDPNTPSNDISSGSHNVVLIQRCFSDAFKQLRRRMAELGARSVQERKNESILKVLFAGNYTSFDWQRSRLRKLHEKMENEPPVGSTNIDEVPLEKDSLEEDPPELDPNGMAAFLRRSQSNAGDGPKVLPWIYRDGDLRQTRESPTYEDYQSSDP</sequence>
<dbReference type="GO" id="GO:0046872">
    <property type="term" value="F:metal ion binding"/>
    <property type="evidence" value="ECO:0007669"/>
    <property type="project" value="UniProtKB-KW"/>
</dbReference>
<evidence type="ECO:0000259" key="6">
    <source>
        <dbReference type="Pfam" id="PF03828"/>
    </source>
</evidence>
<dbReference type="PANTHER" id="PTHR23092">
    <property type="entry name" value="POLY(A) RNA POLYMERASE"/>
    <property type="match status" value="1"/>
</dbReference>
<dbReference type="InterPro" id="IPR045862">
    <property type="entry name" value="Trf4-like"/>
</dbReference>
<dbReference type="GO" id="GO:0031123">
    <property type="term" value="P:RNA 3'-end processing"/>
    <property type="evidence" value="ECO:0007669"/>
    <property type="project" value="TreeGrafter"/>
</dbReference>
<evidence type="ECO:0000256" key="4">
    <source>
        <dbReference type="ARBA" id="ARBA00022842"/>
    </source>
</evidence>
<dbReference type="GO" id="GO:0005730">
    <property type="term" value="C:nucleolus"/>
    <property type="evidence" value="ECO:0007669"/>
    <property type="project" value="TreeGrafter"/>
</dbReference>
<dbReference type="Proteomes" id="UP000572817">
    <property type="component" value="Unassembled WGS sequence"/>
</dbReference>
<dbReference type="AlphaFoldDB" id="A0A8H4N158"/>
<dbReference type="InterPro" id="IPR043519">
    <property type="entry name" value="NT_sf"/>
</dbReference>
<dbReference type="InterPro" id="IPR002058">
    <property type="entry name" value="PAP_assoc"/>
</dbReference>
<keyword evidence="3" id="KW-0479">Metal-binding</keyword>
<feature type="compositionally biased region" description="Basic and acidic residues" evidence="5">
    <location>
        <begin position="633"/>
        <end position="647"/>
    </location>
</feature>
<evidence type="ECO:0000313" key="9">
    <source>
        <dbReference type="Proteomes" id="UP000572817"/>
    </source>
</evidence>
<dbReference type="GO" id="GO:0043634">
    <property type="term" value="P:polyadenylation-dependent ncRNA catabolic process"/>
    <property type="evidence" value="ECO:0007669"/>
    <property type="project" value="TreeGrafter"/>
</dbReference>
<feature type="compositionally biased region" description="Pro residues" evidence="5">
    <location>
        <begin position="301"/>
        <end position="332"/>
    </location>
</feature>
<proteinExistence type="inferred from homology"/>
<dbReference type="GO" id="GO:1990817">
    <property type="term" value="F:poly(A) RNA polymerase activity"/>
    <property type="evidence" value="ECO:0007669"/>
    <property type="project" value="UniProtKB-EC"/>
</dbReference>
<dbReference type="Gene3D" id="3.30.460.10">
    <property type="entry name" value="Beta Polymerase, domain 2"/>
    <property type="match status" value="1"/>
</dbReference>
<feature type="compositionally biased region" description="Basic residues" evidence="5">
    <location>
        <begin position="86"/>
        <end position="103"/>
    </location>
</feature>
<evidence type="ECO:0000313" key="8">
    <source>
        <dbReference type="EMBL" id="KAF4306969.1"/>
    </source>
</evidence>
<evidence type="ECO:0000259" key="7">
    <source>
        <dbReference type="Pfam" id="PF22600"/>
    </source>
</evidence>
<feature type="compositionally biased region" description="Basic and acidic residues" evidence="5">
    <location>
        <begin position="276"/>
        <end position="292"/>
    </location>
</feature>
<keyword evidence="4" id="KW-0460">Magnesium</keyword>
<organism evidence="8 9">
    <name type="scientific">Botryosphaeria dothidea</name>
    <dbReference type="NCBI Taxonomy" id="55169"/>
    <lineage>
        <taxon>Eukaryota</taxon>
        <taxon>Fungi</taxon>
        <taxon>Dikarya</taxon>
        <taxon>Ascomycota</taxon>
        <taxon>Pezizomycotina</taxon>
        <taxon>Dothideomycetes</taxon>
        <taxon>Dothideomycetes incertae sedis</taxon>
        <taxon>Botryosphaeriales</taxon>
        <taxon>Botryosphaeriaceae</taxon>
        <taxon>Botryosphaeria</taxon>
    </lineage>
</organism>
<feature type="compositionally biased region" description="Basic and acidic residues" evidence="5">
    <location>
        <begin position="112"/>
        <end position="138"/>
    </location>
</feature>
<dbReference type="Gene3D" id="1.10.1410.10">
    <property type="match status" value="1"/>
</dbReference>
<comment type="caution">
    <text evidence="8">The sequence shown here is derived from an EMBL/GenBank/DDBJ whole genome shotgun (WGS) entry which is preliminary data.</text>
</comment>
<evidence type="ECO:0000256" key="3">
    <source>
        <dbReference type="ARBA" id="ARBA00022723"/>
    </source>
</evidence>
<keyword evidence="9" id="KW-1185">Reference proteome</keyword>
<feature type="domain" description="Poly(A) RNA polymerase mitochondrial-like central palm" evidence="7">
    <location>
        <begin position="399"/>
        <end position="538"/>
    </location>
</feature>
<dbReference type="GO" id="GO:0003729">
    <property type="term" value="F:mRNA binding"/>
    <property type="evidence" value="ECO:0007669"/>
    <property type="project" value="TreeGrafter"/>
</dbReference>
<dbReference type="PANTHER" id="PTHR23092:SF15">
    <property type="entry name" value="INACTIVE NON-CANONICAL POLY(A) RNA POLYMERASE PROTEIN TRF4-2-RELATED"/>
    <property type="match status" value="1"/>
</dbReference>
<dbReference type="SUPFAM" id="SSF81301">
    <property type="entry name" value="Nucleotidyltransferase"/>
    <property type="match status" value="1"/>
</dbReference>
<name>A0A8H4N158_9PEZI</name>
<feature type="compositionally biased region" description="Basic and acidic residues" evidence="5">
    <location>
        <begin position="44"/>
        <end position="85"/>
    </location>
</feature>
<dbReference type="GO" id="GO:0010605">
    <property type="term" value="P:negative regulation of macromolecule metabolic process"/>
    <property type="evidence" value="ECO:0007669"/>
    <property type="project" value="UniProtKB-ARBA"/>
</dbReference>
<dbReference type="InterPro" id="IPR054708">
    <property type="entry name" value="MTPAP-like_central"/>
</dbReference>
<feature type="region of interest" description="Disordered" evidence="5">
    <location>
        <begin position="724"/>
        <end position="802"/>
    </location>
</feature>
<dbReference type="Pfam" id="PF22600">
    <property type="entry name" value="MTPAP-like_central"/>
    <property type="match status" value="1"/>
</dbReference>
<dbReference type="OrthoDB" id="273917at2759"/>
<reference evidence="8" key="1">
    <citation type="submission" date="2020-04" db="EMBL/GenBank/DDBJ databases">
        <title>Genome Assembly and Annotation of Botryosphaeria dothidea sdau 11-99, a Latent Pathogen of Apple Fruit Ring Rot in China.</title>
        <authorList>
            <person name="Yu C."/>
            <person name="Diao Y."/>
            <person name="Lu Q."/>
            <person name="Zhao J."/>
            <person name="Cui S."/>
            <person name="Peng C."/>
            <person name="He B."/>
            <person name="Liu H."/>
        </authorList>
    </citation>
    <scope>NUCLEOTIDE SEQUENCE [LARGE SCALE GENOMIC DNA]</scope>
    <source>
        <strain evidence="8">Sdau11-99</strain>
    </source>
</reference>
<evidence type="ECO:0000256" key="1">
    <source>
        <dbReference type="ARBA" id="ARBA00008593"/>
    </source>
</evidence>
<feature type="domain" description="PAP-associated" evidence="6">
    <location>
        <begin position="599"/>
        <end position="656"/>
    </location>
</feature>
<dbReference type="SUPFAM" id="SSF81631">
    <property type="entry name" value="PAP/OAS1 substrate-binding domain"/>
    <property type="match status" value="1"/>
</dbReference>
<dbReference type="EC" id="2.7.7.19" evidence="2"/>
<protein>
    <recommendedName>
        <fullName evidence="2">polynucleotide adenylyltransferase</fullName>
        <ecNumber evidence="2">2.7.7.19</ecNumber>
    </recommendedName>
</protein>
<evidence type="ECO:0000256" key="2">
    <source>
        <dbReference type="ARBA" id="ARBA00012388"/>
    </source>
</evidence>